<dbReference type="InterPro" id="IPR016181">
    <property type="entry name" value="Acyl_CoA_acyltransferase"/>
</dbReference>
<comment type="caution">
    <text evidence="4">The sequence shown here is derived from an EMBL/GenBank/DDBJ whole genome shotgun (WGS) entry which is preliminary data.</text>
</comment>
<keyword evidence="5" id="KW-1185">Reference proteome</keyword>
<evidence type="ECO:0000256" key="2">
    <source>
        <dbReference type="ARBA" id="ARBA00023315"/>
    </source>
</evidence>
<organism evidence="4 5">
    <name type="scientific">Cedecea colo</name>
    <dbReference type="NCBI Taxonomy" id="2552946"/>
    <lineage>
        <taxon>Bacteria</taxon>
        <taxon>Pseudomonadati</taxon>
        <taxon>Pseudomonadota</taxon>
        <taxon>Gammaproteobacteria</taxon>
        <taxon>Enterobacterales</taxon>
        <taxon>Enterobacteriaceae</taxon>
        <taxon>Cedecea</taxon>
    </lineage>
</organism>
<dbReference type="RefSeq" id="WP_167606692.1">
    <property type="nucleotide sequence ID" value="NZ_SOYS01000001.1"/>
</dbReference>
<sequence>MTDLLIRVLSFSDIESSLAELNEVLIDCVADGASVSFMHPLSIEKATDFWLGVARGVANRQRMVLVAEDERQQIVGTVQLIIDQPENQPHRADVAKLLVHPRARRRGAAQRLMQQLENVALQAGKTVLVLDTATGSSAELFYQNNGWQRAGEIPAYALMPDGELCSTTFYYKHL</sequence>
<evidence type="ECO:0000259" key="3">
    <source>
        <dbReference type="PROSITE" id="PS51186"/>
    </source>
</evidence>
<keyword evidence="2" id="KW-0012">Acyltransferase</keyword>
<evidence type="ECO:0000313" key="4">
    <source>
        <dbReference type="EMBL" id="NIY46490.1"/>
    </source>
</evidence>
<dbReference type="SUPFAM" id="SSF55729">
    <property type="entry name" value="Acyl-CoA N-acyltransferases (Nat)"/>
    <property type="match status" value="1"/>
</dbReference>
<dbReference type="PANTHER" id="PTHR43877">
    <property type="entry name" value="AMINOALKYLPHOSPHONATE N-ACETYLTRANSFERASE-RELATED-RELATED"/>
    <property type="match status" value="1"/>
</dbReference>
<dbReference type="InterPro" id="IPR000182">
    <property type="entry name" value="GNAT_dom"/>
</dbReference>
<protein>
    <submittedName>
        <fullName evidence="4">GNAT family N-acetyltransferase</fullName>
    </submittedName>
</protein>
<evidence type="ECO:0000256" key="1">
    <source>
        <dbReference type="ARBA" id="ARBA00022679"/>
    </source>
</evidence>
<name>A0ABX0VHD8_9ENTR</name>
<dbReference type="Pfam" id="PF13508">
    <property type="entry name" value="Acetyltransf_7"/>
    <property type="match status" value="1"/>
</dbReference>
<reference evidence="4 5" key="1">
    <citation type="journal article" date="2020" name="Microorganisms">
        <title>Polyphasic Characterisation of Cedecea colo sp. nov., a New Enteric Bacterium Isolated from the Koala Hindgut.</title>
        <authorList>
            <person name="Boath J.M."/>
            <person name="Dakhal S."/>
            <person name="Van T.T.H."/>
            <person name="Moore R.J."/>
            <person name="Dekiwadia C."/>
            <person name="Macreadie I.G."/>
        </authorList>
    </citation>
    <scope>NUCLEOTIDE SEQUENCE [LARGE SCALE GENOMIC DNA]</scope>
    <source>
        <strain evidence="4 5">ZA</strain>
    </source>
</reference>
<dbReference type="InterPro" id="IPR050832">
    <property type="entry name" value="Bact_Acetyltransf"/>
</dbReference>
<dbReference type="Proteomes" id="UP000697927">
    <property type="component" value="Unassembled WGS sequence"/>
</dbReference>
<dbReference type="EMBL" id="SOYS01000001">
    <property type="protein sequence ID" value="NIY46490.1"/>
    <property type="molecule type" value="Genomic_DNA"/>
</dbReference>
<dbReference type="PROSITE" id="PS51186">
    <property type="entry name" value="GNAT"/>
    <property type="match status" value="1"/>
</dbReference>
<evidence type="ECO:0000313" key="5">
    <source>
        <dbReference type="Proteomes" id="UP000697927"/>
    </source>
</evidence>
<keyword evidence="1" id="KW-0808">Transferase</keyword>
<accession>A0ABX0VHD8</accession>
<proteinExistence type="predicted"/>
<dbReference type="PANTHER" id="PTHR43877:SF1">
    <property type="entry name" value="ACETYLTRANSFERASE"/>
    <property type="match status" value="1"/>
</dbReference>
<dbReference type="Gene3D" id="3.40.630.30">
    <property type="match status" value="1"/>
</dbReference>
<gene>
    <name evidence="4" type="ORF">E2L00_02875</name>
</gene>
<feature type="domain" description="N-acetyltransferase" evidence="3">
    <location>
        <begin position="4"/>
        <end position="174"/>
    </location>
</feature>